<accession>A0ABR3BA82</accession>
<dbReference type="Proteomes" id="UP001448207">
    <property type="component" value="Unassembled WGS sequence"/>
</dbReference>
<keyword evidence="2" id="KW-1185">Reference proteome</keyword>
<name>A0ABR3BA82_PHYBL</name>
<reference evidence="1 2" key="1">
    <citation type="submission" date="2024-04" db="EMBL/GenBank/DDBJ databases">
        <title>Symmetric and asymmetric DNA N6-adenine methylation regulates different biological responses in Mucorales.</title>
        <authorList>
            <consortium name="Lawrence Berkeley National Laboratory"/>
            <person name="Lax C."/>
            <person name="Mondo S.J."/>
            <person name="Osorio-Concepcion M."/>
            <person name="Muszewska A."/>
            <person name="Corrochano-Luque M."/>
            <person name="Gutierrez G."/>
            <person name="Riley R."/>
            <person name="Lipzen A."/>
            <person name="Guo J."/>
            <person name="Hundley H."/>
            <person name="Amirebrahimi M."/>
            <person name="Ng V."/>
            <person name="Lorenzo-Gutierrez D."/>
            <person name="Binder U."/>
            <person name="Yang J."/>
            <person name="Song Y."/>
            <person name="Canovas D."/>
            <person name="Navarro E."/>
            <person name="Freitag M."/>
            <person name="Gabaldon T."/>
            <person name="Grigoriev I.V."/>
            <person name="Corrochano L.M."/>
            <person name="Nicolas F.E."/>
            <person name="Garre V."/>
        </authorList>
    </citation>
    <scope>NUCLEOTIDE SEQUENCE [LARGE SCALE GENOMIC DNA]</scope>
    <source>
        <strain evidence="1 2">L51</strain>
    </source>
</reference>
<proteinExistence type="predicted"/>
<protein>
    <submittedName>
        <fullName evidence="1">Uncharacterized protein</fullName>
    </submittedName>
</protein>
<evidence type="ECO:0000313" key="2">
    <source>
        <dbReference type="Proteomes" id="UP001448207"/>
    </source>
</evidence>
<dbReference type="EMBL" id="JBCLYO010000002">
    <property type="protein sequence ID" value="KAL0092539.1"/>
    <property type="molecule type" value="Genomic_DNA"/>
</dbReference>
<sequence>MTIYTCILNILILNNSVIRHLDKEAVWGSVMNINSKATRTQGEAKDVKFRGMIYTDDICVETNNKGIGERKWVFDDPGHCNFFYLMDKGITYKGKSTYRYTRNKKNVETKVKKFRKLRNDMKLNHIIAAKLFLSQHNSSTTTKEKIINYLQEKAKAIPAMKAYYANEGNPA</sequence>
<gene>
    <name evidence="1" type="ORF">J3Q64DRAFT_1808015</name>
</gene>
<organism evidence="1 2">
    <name type="scientific">Phycomyces blakesleeanus</name>
    <dbReference type="NCBI Taxonomy" id="4837"/>
    <lineage>
        <taxon>Eukaryota</taxon>
        <taxon>Fungi</taxon>
        <taxon>Fungi incertae sedis</taxon>
        <taxon>Mucoromycota</taxon>
        <taxon>Mucoromycotina</taxon>
        <taxon>Mucoromycetes</taxon>
        <taxon>Mucorales</taxon>
        <taxon>Phycomycetaceae</taxon>
        <taxon>Phycomyces</taxon>
    </lineage>
</organism>
<evidence type="ECO:0000313" key="1">
    <source>
        <dbReference type="EMBL" id="KAL0092539.1"/>
    </source>
</evidence>
<comment type="caution">
    <text evidence="1">The sequence shown here is derived from an EMBL/GenBank/DDBJ whole genome shotgun (WGS) entry which is preliminary data.</text>
</comment>